<sequence>MFTCLDAVTWSGAFKKMLRVSSLYMMITAEACHFWREGECNPWQRRVRGARVAGVRTAATPRRVSGVLSASQWQALLKCRHSSRS</sequence>
<comment type="caution">
    <text evidence="1">The sequence shown here is derived from an EMBL/GenBank/DDBJ whole genome shotgun (WGS) entry which is preliminary data.</text>
</comment>
<evidence type="ECO:0000313" key="1">
    <source>
        <dbReference type="EMBL" id="TNN33315.1"/>
    </source>
</evidence>
<reference evidence="1 2" key="1">
    <citation type="submission" date="2019-03" db="EMBL/GenBank/DDBJ databases">
        <title>First draft genome of Liparis tanakae, snailfish: a comprehensive survey of snailfish specific genes.</title>
        <authorList>
            <person name="Kim W."/>
            <person name="Song I."/>
            <person name="Jeong J.-H."/>
            <person name="Kim D."/>
            <person name="Kim S."/>
            <person name="Ryu S."/>
            <person name="Song J.Y."/>
            <person name="Lee S.K."/>
        </authorList>
    </citation>
    <scope>NUCLEOTIDE SEQUENCE [LARGE SCALE GENOMIC DNA]</scope>
    <source>
        <tissue evidence="1">Muscle</tissue>
    </source>
</reference>
<keyword evidence="2" id="KW-1185">Reference proteome</keyword>
<proteinExistence type="predicted"/>
<accession>A0A4Z2EWR3</accession>
<dbReference type="EMBL" id="SRLO01002278">
    <property type="protein sequence ID" value="TNN33315.1"/>
    <property type="molecule type" value="Genomic_DNA"/>
</dbReference>
<evidence type="ECO:0000313" key="2">
    <source>
        <dbReference type="Proteomes" id="UP000314294"/>
    </source>
</evidence>
<protein>
    <submittedName>
        <fullName evidence="1">Uncharacterized protein</fullName>
    </submittedName>
</protein>
<dbReference type="Proteomes" id="UP000314294">
    <property type="component" value="Unassembled WGS sequence"/>
</dbReference>
<name>A0A4Z2EWR3_9TELE</name>
<dbReference type="AlphaFoldDB" id="A0A4Z2EWR3"/>
<gene>
    <name evidence="1" type="ORF">EYF80_056520</name>
</gene>
<organism evidence="1 2">
    <name type="scientific">Liparis tanakae</name>
    <name type="common">Tanaka's snailfish</name>
    <dbReference type="NCBI Taxonomy" id="230148"/>
    <lineage>
        <taxon>Eukaryota</taxon>
        <taxon>Metazoa</taxon>
        <taxon>Chordata</taxon>
        <taxon>Craniata</taxon>
        <taxon>Vertebrata</taxon>
        <taxon>Euteleostomi</taxon>
        <taxon>Actinopterygii</taxon>
        <taxon>Neopterygii</taxon>
        <taxon>Teleostei</taxon>
        <taxon>Neoteleostei</taxon>
        <taxon>Acanthomorphata</taxon>
        <taxon>Eupercaria</taxon>
        <taxon>Perciformes</taxon>
        <taxon>Cottioidei</taxon>
        <taxon>Cottales</taxon>
        <taxon>Liparidae</taxon>
        <taxon>Liparis</taxon>
    </lineage>
</organism>